<keyword evidence="2" id="KW-1133">Transmembrane helix</keyword>
<sequence length="328" mass="31142">MTGAGEEFSWPPEAPHGGASGRRAGAPRQPGASGRSRVSGGFGGSVPFELPGGSGVPAPSAGRMRGPRWVVSLRALVVVLAMLAAALGVLWLEAAGVQGVSAQRGSAGAAAVTVPPMATGTSEPQAMADSGVQSGAGDVPGNAAGGVDEAAPGTGPSQGAGGAGTGKIAAGGLTVHVVGAVNHPGVFVLGEGSRIFQAVEAAGGALPTAALAALNLAAPISDGQQIVVLTQEQAANPQSNPGTGAAAPGAAGGAAGGAGAAAPLGPVNVNTATAADLDVLPGIGPVLAQRIVEWRTGHGPFSSVDALDAVPGIGAKLLENLRSLVAVS</sequence>
<evidence type="ECO:0000256" key="2">
    <source>
        <dbReference type="SAM" id="Phobius"/>
    </source>
</evidence>
<protein>
    <submittedName>
        <fullName evidence="4">Competence protein ComEA</fullName>
    </submittedName>
</protein>
<keyword evidence="5" id="KW-1185">Reference proteome</keyword>
<dbReference type="EMBL" id="JAGIOI010000001">
    <property type="protein sequence ID" value="MBP2414430.1"/>
    <property type="molecule type" value="Genomic_DNA"/>
</dbReference>
<dbReference type="Proteomes" id="UP000711614">
    <property type="component" value="Unassembled WGS sequence"/>
</dbReference>
<dbReference type="Pfam" id="PF10531">
    <property type="entry name" value="SLBB"/>
    <property type="match status" value="1"/>
</dbReference>
<keyword evidence="2" id="KW-0472">Membrane</keyword>
<dbReference type="RefSeq" id="WP_209682283.1">
    <property type="nucleotide sequence ID" value="NZ_JAGIOI010000001.1"/>
</dbReference>
<gene>
    <name evidence="4" type="ORF">JOF48_003229</name>
</gene>
<dbReference type="Gene3D" id="3.10.560.10">
    <property type="entry name" value="Outer membrane lipoprotein wza domain like"/>
    <property type="match status" value="1"/>
</dbReference>
<feature type="compositionally biased region" description="Low complexity" evidence="1">
    <location>
        <begin position="21"/>
        <end position="39"/>
    </location>
</feature>
<dbReference type="Gene3D" id="1.10.150.320">
    <property type="entry name" value="Photosystem II 12 kDa extrinsic protein"/>
    <property type="match status" value="1"/>
</dbReference>
<reference evidence="4 5" key="1">
    <citation type="submission" date="2021-03" db="EMBL/GenBank/DDBJ databases">
        <title>Sequencing the genomes of 1000 actinobacteria strains.</title>
        <authorList>
            <person name="Klenk H.-P."/>
        </authorList>
    </citation>
    <scope>NUCLEOTIDE SEQUENCE [LARGE SCALE GENOMIC DNA]</scope>
    <source>
        <strain evidence="4 5">DSM 16005</strain>
    </source>
</reference>
<dbReference type="SUPFAM" id="SSF47781">
    <property type="entry name" value="RuvA domain 2-like"/>
    <property type="match status" value="1"/>
</dbReference>
<evidence type="ECO:0000259" key="3">
    <source>
        <dbReference type="SMART" id="SM00278"/>
    </source>
</evidence>
<dbReference type="InterPro" id="IPR051675">
    <property type="entry name" value="Endo/Exo/Phosphatase_dom_1"/>
</dbReference>
<accession>A0ABS4Z041</accession>
<evidence type="ECO:0000256" key="1">
    <source>
        <dbReference type="SAM" id="MobiDB-lite"/>
    </source>
</evidence>
<feature type="transmembrane region" description="Helical" evidence="2">
    <location>
        <begin position="73"/>
        <end position="92"/>
    </location>
</feature>
<dbReference type="Pfam" id="PF12836">
    <property type="entry name" value="HHH_3"/>
    <property type="match status" value="1"/>
</dbReference>
<feature type="region of interest" description="Disordered" evidence="1">
    <location>
        <begin position="118"/>
        <end position="163"/>
    </location>
</feature>
<keyword evidence="2" id="KW-0812">Transmembrane</keyword>
<feature type="domain" description="Helix-hairpin-helix DNA-binding motif class 1" evidence="3">
    <location>
        <begin position="275"/>
        <end position="294"/>
    </location>
</feature>
<evidence type="ECO:0000313" key="5">
    <source>
        <dbReference type="Proteomes" id="UP000711614"/>
    </source>
</evidence>
<dbReference type="SMART" id="SM00278">
    <property type="entry name" value="HhH1"/>
    <property type="match status" value="2"/>
</dbReference>
<feature type="region of interest" description="Disordered" evidence="1">
    <location>
        <begin position="1"/>
        <end position="46"/>
    </location>
</feature>
<dbReference type="InterPro" id="IPR003583">
    <property type="entry name" value="Hlx-hairpin-Hlx_DNA-bd_motif"/>
</dbReference>
<comment type="caution">
    <text evidence="4">The sequence shown here is derived from an EMBL/GenBank/DDBJ whole genome shotgun (WGS) entry which is preliminary data.</text>
</comment>
<dbReference type="PANTHER" id="PTHR21180">
    <property type="entry name" value="ENDONUCLEASE/EXONUCLEASE/PHOSPHATASE FAMILY DOMAIN-CONTAINING PROTEIN 1"/>
    <property type="match status" value="1"/>
</dbReference>
<organism evidence="4 5">
    <name type="scientific">Arthrobacter stackebrandtii</name>
    <dbReference type="NCBI Taxonomy" id="272161"/>
    <lineage>
        <taxon>Bacteria</taxon>
        <taxon>Bacillati</taxon>
        <taxon>Actinomycetota</taxon>
        <taxon>Actinomycetes</taxon>
        <taxon>Micrococcales</taxon>
        <taxon>Micrococcaceae</taxon>
        <taxon>Arthrobacter</taxon>
    </lineage>
</organism>
<dbReference type="InterPro" id="IPR019554">
    <property type="entry name" value="Soluble_ligand-bd"/>
</dbReference>
<dbReference type="InterPro" id="IPR010994">
    <property type="entry name" value="RuvA_2-like"/>
</dbReference>
<evidence type="ECO:0000313" key="4">
    <source>
        <dbReference type="EMBL" id="MBP2414430.1"/>
    </source>
</evidence>
<feature type="domain" description="Helix-hairpin-helix DNA-binding motif class 1" evidence="3">
    <location>
        <begin position="305"/>
        <end position="324"/>
    </location>
</feature>
<name>A0ABS4Z041_9MICC</name>
<proteinExistence type="predicted"/>
<dbReference type="PANTHER" id="PTHR21180:SF32">
    <property type="entry name" value="ENDONUCLEASE_EXONUCLEASE_PHOSPHATASE FAMILY DOMAIN-CONTAINING PROTEIN 1"/>
    <property type="match status" value="1"/>
</dbReference>